<evidence type="ECO:0000256" key="3">
    <source>
        <dbReference type="ARBA" id="ARBA00021035"/>
    </source>
</evidence>
<dbReference type="Pfam" id="PF02768">
    <property type="entry name" value="DNA_pol3_beta_3"/>
    <property type="match status" value="1"/>
</dbReference>
<protein>
    <recommendedName>
        <fullName evidence="3 10">Beta sliding clamp</fullName>
    </recommendedName>
</protein>
<dbReference type="NCBIfam" id="TIGR00663">
    <property type="entry name" value="dnan"/>
    <property type="match status" value="1"/>
</dbReference>
<evidence type="ECO:0000256" key="1">
    <source>
        <dbReference type="ARBA" id="ARBA00004496"/>
    </source>
</evidence>
<dbReference type="Gene3D" id="3.10.150.10">
    <property type="entry name" value="DNA Polymerase III, subunit A, domain 2"/>
    <property type="match status" value="1"/>
</dbReference>
<comment type="similarity">
    <text evidence="2 10">Belongs to the beta sliding clamp family.</text>
</comment>
<keyword evidence="6 10" id="KW-0548">Nucleotidyltransferase</keyword>
<name>A0ABW9Z1G6_9HYPH</name>
<comment type="function">
    <text evidence="10">Confers DNA tethering and processivity to DNA polymerases and other proteins. Acts as a clamp, forming a ring around DNA (a reaction catalyzed by the clamp-loading complex) which diffuses in an ATP-independent manner freely and bidirectionally along dsDNA. Initially characterized for its ability to contact the catalytic subunit of DNA polymerase III (Pol III), a complex, multichain enzyme responsible for most of the replicative synthesis in bacteria; Pol III exhibits 3'-5' exonuclease proofreading activity. The beta chain is required for initiation of replication as well as for processivity of DNA replication.</text>
</comment>
<dbReference type="SMART" id="SM00480">
    <property type="entry name" value="POL3Bc"/>
    <property type="match status" value="1"/>
</dbReference>
<evidence type="ECO:0000313" key="15">
    <source>
        <dbReference type="Proteomes" id="UP000818323"/>
    </source>
</evidence>
<dbReference type="InterPro" id="IPR022634">
    <property type="entry name" value="DNA_polIII_beta_N"/>
</dbReference>
<evidence type="ECO:0000256" key="10">
    <source>
        <dbReference type="PIRNR" id="PIRNR000804"/>
    </source>
</evidence>
<gene>
    <name evidence="14" type="ORF">GR303_12290</name>
</gene>
<evidence type="ECO:0000256" key="7">
    <source>
        <dbReference type="ARBA" id="ARBA00022705"/>
    </source>
</evidence>
<keyword evidence="8 10" id="KW-0239">DNA-directed DNA polymerase</keyword>
<evidence type="ECO:0000259" key="11">
    <source>
        <dbReference type="Pfam" id="PF00712"/>
    </source>
</evidence>
<dbReference type="PANTHER" id="PTHR30478:SF0">
    <property type="entry name" value="BETA SLIDING CLAMP"/>
    <property type="match status" value="1"/>
</dbReference>
<dbReference type="Proteomes" id="UP000818323">
    <property type="component" value="Unassembled WGS sequence"/>
</dbReference>
<dbReference type="PANTHER" id="PTHR30478">
    <property type="entry name" value="DNA POLYMERASE III SUBUNIT BETA"/>
    <property type="match status" value="1"/>
</dbReference>
<keyword evidence="9" id="KW-0238">DNA-binding</keyword>
<evidence type="ECO:0000259" key="12">
    <source>
        <dbReference type="Pfam" id="PF02767"/>
    </source>
</evidence>
<dbReference type="InterPro" id="IPR001001">
    <property type="entry name" value="DNA_polIII_beta"/>
</dbReference>
<dbReference type="InterPro" id="IPR046938">
    <property type="entry name" value="DNA_clamp_sf"/>
</dbReference>
<evidence type="ECO:0000313" key="14">
    <source>
        <dbReference type="EMBL" id="NBJ25128.1"/>
    </source>
</evidence>
<evidence type="ECO:0000256" key="6">
    <source>
        <dbReference type="ARBA" id="ARBA00022695"/>
    </source>
</evidence>
<dbReference type="EMBL" id="JAAAXJ010000005">
    <property type="protein sequence ID" value="NBJ25128.1"/>
    <property type="molecule type" value="Genomic_DNA"/>
</dbReference>
<evidence type="ECO:0000256" key="5">
    <source>
        <dbReference type="ARBA" id="ARBA00022679"/>
    </source>
</evidence>
<proteinExistence type="inferred from homology"/>
<comment type="subunit">
    <text evidence="10">Forms a ring-shaped head-to-tail homodimer around DNA.</text>
</comment>
<dbReference type="CDD" id="cd00140">
    <property type="entry name" value="beta_clamp"/>
    <property type="match status" value="1"/>
</dbReference>
<feature type="domain" description="DNA polymerase III beta sliding clamp central" evidence="12">
    <location>
        <begin position="131"/>
        <end position="249"/>
    </location>
</feature>
<keyword evidence="15" id="KW-1185">Reference proteome</keyword>
<sequence>MKIIAERAALLKNLAALNRVVEKRTTIPILSSVLLDAAGEALNLKASDLDIEMTGRIHCQVETAGAITVQAHLLHDIVRKLPDGAQVAIEATDGGGRVAVKAGRSRFTLQALPASDFPDLAAGEFPHSFTLPGVALAKMIARTSFAISTEETRFYLNGIYLHVQGGHLYAVATDGHRLARAHVDGPSGLEGMDGMPGVIVPRKTVAELARLAEEAGKDDVRIDLSPHKIRAAFGDTVLTSKLIDGTFPDYQRVIPRGNDKVATVEITALKAAIDRVSSVSTERGRAVKLAFDDGRLTLTVENPDAGTATDEIEVDYDAEALSIGFNARYALDIAGALGTDTAVIRLADNGSPTIFQPTADDSLLCVLMPMRV</sequence>
<dbReference type="GO" id="GO:0003887">
    <property type="term" value="F:DNA-directed DNA polymerase activity"/>
    <property type="evidence" value="ECO:0007669"/>
    <property type="project" value="UniProtKB-EC"/>
</dbReference>
<feature type="domain" description="DNA polymerase III beta sliding clamp C-terminal" evidence="13">
    <location>
        <begin position="252"/>
        <end position="371"/>
    </location>
</feature>
<dbReference type="PIRSF" id="PIRSF000804">
    <property type="entry name" value="DNA_pol_III_b"/>
    <property type="match status" value="1"/>
</dbReference>
<evidence type="ECO:0000256" key="4">
    <source>
        <dbReference type="ARBA" id="ARBA00022490"/>
    </source>
</evidence>
<accession>A0ABW9Z1G6</accession>
<dbReference type="RefSeq" id="WP_161725856.1">
    <property type="nucleotide sequence ID" value="NZ_JAAAXI010000025.1"/>
</dbReference>
<keyword evidence="4 10" id="KW-0963">Cytoplasm</keyword>
<feature type="domain" description="DNA polymerase III beta sliding clamp N-terminal" evidence="11">
    <location>
        <begin position="1"/>
        <end position="120"/>
    </location>
</feature>
<dbReference type="InterPro" id="IPR022637">
    <property type="entry name" value="DNA_polIII_beta_cen"/>
</dbReference>
<keyword evidence="5 10" id="KW-0808">Transferase</keyword>
<evidence type="ECO:0000259" key="13">
    <source>
        <dbReference type="Pfam" id="PF02768"/>
    </source>
</evidence>
<organism evidence="14 15">
    <name type="scientific">Microvirga arsenatis</name>
    <dbReference type="NCBI Taxonomy" id="2692265"/>
    <lineage>
        <taxon>Bacteria</taxon>
        <taxon>Pseudomonadati</taxon>
        <taxon>Pseudomonadota</taxon>
        <taxon>Alphaproteobacteria</taxon>
        <taxon>Hyphomicrobiales</taxon>
        <taxon>Methylobacteriaceae</taxon>
        <taxon>Microvirga</taxon>
    </lineage>
</organism>
<comment type="subcellular location">
    <subcellularLocation>
        <location evidence="1 10">Cytoplasm</location>
    </subcellularLocation>
</comment>
<evidence type="ECO:0000256" key="9">
    <source>
        <dbReference type="ARBA" id="ARBA00023125"/>
    </source>
</evidence>
<dbReference type="Gene3D" id="3.70.10.10">
    <property type="match status" value="1"/>
</dbReference>
<dbReference type="InterPro" id="IPR022635">
    <property type="entry name" value="DNA_polIII_beta_C"/>
</dbReference>
<dbReference type="Pfam" id="PF02767">
    <property type="entry name" value="DNA_pol3_beta_2"/>
    <property type="match status" value="1"/>
</dbReference>
<evidence type="ECO:0000256" key="2">
    <source>
        <dbReference type="ARBA" id="ARBA00010752"/>
    </source>
</evidence>
<dbReference type="SUPFAM" id="SSF55979">
    <property type="entry name" value="DNA clamp"/>
    <property type="match status" value="3"/>
</dbReference>
<reference evidence="14 15" key="1">
    <citation type="submission" date="2020-01" db="EMBL/GenBank/DDBJ databases">
        <title>Microvirga sp. nov., an arsenate reduction bacterium isolated from Tibet hotspring sediments.</title>
        <authorList>
            <person name="Yuan C.-G."/>
        </authorList>
    </citation>
    <scope>NUCLEOTIDE SEQUENCE [LARGE SCALE GENOMIC DNA]</scope>
    <source>
        <strain evidence="14 15">SYSU G3D203</strain>
    </source>
</reference>
<comment type="caution">
    <text evidence="14">The sequence shown here is derived from an EMBL/GenBank/DDBJ whole genome shotgun (WGS) entry which is preliminary data.</text>
</comment>
<dbReference type="Pfam" id="PF00712">
    <property type="entry name" value="DNA_pol3_beta"/>
    <property type="match status" value="1"/>
</dbReference>
<keyword evidence="7 10" id="KW-0235">DNA replication</keyword>
<evidence type="ECO:0000256" key="8">
    <source>
        <dbReference type="ARBA" id="ARBA00022932"/>
    </source>
</evidence>